<dbReference type="GO" id="GO:0043025">
    <property type="term" value="C:neuronal cell body"/>
    <property type="evidence" value="ECO:0007669"/>
    <property type="project" value="TreeGrafter"/>
</dbReference>
<evidence type="ECO:0000256" key="3">
    <source>
        <dbReference type="ARBA" id="ARBA00022692"/>
    </source>
</evidence>
<dbReference type="OrthoDB" id="6366728at2759"/>
<dbReference type="PANTHER" id="PTHR21143">
    <property type="entry name" value="INVERTEBRATE GUSTATORY RECEPTOR"/>
    <property type="match status" value="1"/>
</dbReference>
<dbReference type="GO" id="GO:0008049">
    <property type="term" value="P:male courtship behavior"/>
    <property type="evidence" value="ECO:0007669"/>
    <property type="project" value="TreeGrafter"/>
</dbReference>
<keyword evidence="3 8" id="KW-0812">Transmembrane</keyword>
<evidence type="ECO:0000256" key="8">
    <source>
        <dbReference type="SAM" id="Phobius"/>
    </source>
</evidence>
<name>A0A226ERP0_FOLCA</name>
<protein>
    <submittedName>
        <fullName evidence="9">Putative gustatory receptor 28b</fullName>
    </submittedName>
</protein>
<evidence type="ECO:0000313" key="9">
    <source>
        <dbReference type="EMBL" id="OXA59461.1"/>
    </source>
</evidence>
<evidence type="ECO:0000256" key="7">
    <source>
        <dbReference type="ARBA" id="ARBA00023224"/>
    </source>
</evidence>
<dbReference type="Proteomes" id="UP000198287">
    <property type="component" value="Unassembled WGS sequence"/>
</dbReference>
<feature type="non-terminal residue" evidence="9">
    <location>
        <position position="1"/>
    </location>
</feature>
<feature type="transmembrane region" description="Helical" evidence="8">
    <location>
        <begin position="291"/>
        <end position="308"/>
    </location>
</feature>
<evidence type="ECO:0000256" key="1">
    <source>
        <dbReference type="ARBA" id="ARBA00004651"/>
    </source>
</evidence>
<dbReference type="InterPro" id="IPR013604">
    <property type="entry name" value="7TM_chemorcpt"/>
</dbReference>
<sequence length="517" mass="59121">NLSPGTSLTIDPITKTLYYSHSSPPKISSYFTKTSESTDLLMTNLASPISIQYHESPPLLPGPCLRENNDNKFLTASSHFIMKIPLILRLIQLLGYFPIPLSPPSTFSPSQIEIKDDSSSSSPILAKIKSKLPQRIVSQSFLILLGTFYSFVLLAVVVTFFLEFNYWLKNVPGFWAKGRGIFFSAVILKALSHILCSVVVKLGMIYRRGRLKLFYNNFLSMIDSVGEMTGSGCDEEGLQSNRYQKRLSIKAYLFLVLITAWSFELFADFHFQSTAVLSYTFAYVTPPIMGYYHSLFPFLVAFFLNWYLESLKRIRTVVANKLRYMETIKIEKFSKRENSKGASSWYLVHNNNLNLHRIPNDTEILSSLYNLVRQQSLQFNRIFGFWITLDMAHSLLRIVFSAYFIVSLMCLQVYNLRSIVQNIMTVIVYFYLLYMVCKKGSDIAGESEKVVDVLESLISLEKGQEIHGRLKPIKIETNFFNVDLKIITPILGTVTTYLLVLIQFQKGDRKNVNVGEE</sequence>
<dbReference type="AlphaFoldDB" id="A0A226ERP0"/>
<evidence type="ECO:0000256" key="5">
    <source>
        <dbReference type="ARBA" id="ARBA00023136"/>
    </source>
</evidence>
<feature type="transmembrane region" description="Helical" evidence="8">
    <location>
        <begin position="251"/>
        <end position="271"/>
    </location>
</feature>
<dbReference type="GO" id="GO:0030424">
    <property type="term" value="C:axon"/>
    <property type="evidence" value="ECO:0007669"/>
    <property type="project" value="TreeGrafter"/>
</dbReference>
<comment type="caution">
    <text evidence="9">The sequence shown here is derived from an EMBL/GenBank/DDBJ whole genome shotgun (WGS) entry which is preliminary data.</text>
</comment>
<keyword evidence="5 8" id="KW-0472">Membrane</keyword>
<organism evidence="9 10">
    <name type="scientific">Folsomia candida</name>
    <name type="common">Springtail</name>
    <dbReference type="NCBI Taxonomy" id="158441"/>
    <lineage>
        <taxon>Eukaryota</taxon>
        <taxon>Metazoa</taxon>
        <taxon>Ecdysozoa</taxon>
        <taxon>Arthropoda</taxon>
        <taxon>Hexapoda</taxon>
        <taxon>Collembola</taxon>
        <taxon>Entomobryomorpha</taxon>
        <taxon>Isotomoidea</taxon>
        <taxon>Isotomidae</taxon>
        <taxon>Proisotominae</taxon>
        <taxon>Folsomia</taxon>
    </lineage>
</organism>
<reference evidence="9 10" key="1">
    <citation type="submission" date="2015-12" db="EMBL/GenBank/DDBJ databases">
        <title>The genome of Folsomia candida.</title>
        <authorList>
            <person name="Faddeeva A."/>
            <person name="Derks M.F."/>
            <person name="Anvar Y."/>
            <person name="Smit S."/>
            <person name="Van Straalen N."/>
            <person name="Roelofs D."/>
        </authorList>
    </citation>
    <scope>NUCLEOTIDE SEQUENCE [LARGE SCALE GENOMIC DNA]</scope>
    <source>
        <strain evidence="9 10">VU population</strain>
        <tissue evidence="9">Whole body</tissue>
    </source>
</reference>
<dbReference type="GO" id="GO:0050909">
    <property type="term" value="P:sensory perception of taste"/>
    <property type="evidence" value="ECO:0007669"/>
    <property type="project" value="InterPro"/>
</dbReference>
<dbReference type="GO" id="GO:0007165">
    <property type="term" value="P:signal transduction"/>
    <property type="evidence" value="ECO:0007669"/>
    <property type="project" value="UniProtKB-KW"/>
</dbReference>
<evidence type="ECO:0000256" key="2">
    <source>
        <dbReference type="ARBA" id="ARBA00022475"/>
    </source>
</evidence>
<keyword evidence="4 8" id="KW-1133">Transmembrane helix</keyword>
<keyword evidence="10" id="KW-1185">Reference proteome</keyword>
<dbReference type="PANTHER" id="PTHR21143:SF104">
    <property type="entry name" value="GUSTATORY RECEPTOR 8A-RELATED"/>
    <property type="match status" value="1"/>
</dbReference>
<feature type="transmembrane region" description="Helical" evidence="8">
    <location>
        <begin position="141"/>
        <end position="161"/>
    </location>
</feature>
<accession>A0A226ERP0</accession>
<keyword evidence="2" id="KW-1003">Cell membrane</keyword>
<evidence type="ECO:0000256" key="6">
    <source>
        <dbReference type="ARBA" id="ARBA00023170"/>
    </source>
</evidence>
<dbReference type="GO" id="GO:0007635">
    <property type="term" value="P:chemosensory behavior"/>
    <property type="evidence" value="ECO:0007669"/>
    <property type="project" value="TreeGrafter"/>
</dbReference>
<evidence type="ECO:0000256" key="4">
    <source>
        <dbReference type="ARBA" id="ARBA00022989"/>
    </source>
</evidence>
<dbReference type="GO" id="GO:0030425">
    <property type="term" value="C:dendrite"/>
    <property type="evidence" value="ECO:0007669"/>
    <property type="project" value="TreeGrafter"/>
</dbReference>
<comment type="subcellular location">
    <subcellularLocation>
        <location evidence="1">Cell membrane</location>
        <topology evidence="1">Multi-pass membrane protein</topology>
    </subcellularLocation>
</comment>
<feature type="transmembrane region" description="Helical" evidence="8">
    <location>
        <begin position="420"/>
        <end position="437"/>
    </location>
</feature>
<proteinExistence type="predicted"/>
<keyword evidence="6 9" id="KW-0675">Receptor</keyword>
<evidence type="ECO:0000313" key="10">
    <source>
        <dbReference type="Proteomes" id="UP000198287"/>
    </source>
</evidence>
<dbReference type="EMBL" id="LNIX01000002">
    <property type="protein sequence ID" value="OXA59461.1"/>
    <property type="molecule type" value="Genomic_DNA"/>
</dbReference>
<dbReference type="GO" id="GO:0005886">
    <property type="term" value="C:plasma membrane"/>
    <property type="evidence" value="ECO:0007669"/>
    <property type="project" value="UniProtKB-SubCell"/>
</dbReference>
<gene>
    <name evidence="9" type="ORF">Fcan01_04741</name>
</gene>
<dbReference type="Pfam" id="PF08395">
    <property type="entry name" value="7tm_7"/>
    <property type="match status" value="1"/>
</dbReference>
<feature type="transmembrane region" description="Helical" evidence="8">
    <location>
        <begin position="181"/>
        <end position="204"/>
    </location>
</feature>
<keyword evidence="7" id="KW-0807">Transducer</keyword>